<comment type="caution">
    <text evidence="1">The sequence shown here is derived from an EMBL/GenBank/DDBJ whole genome shotgun (WGS) entry which is preliminary data.</text>
</comment>
<keyword evidence="2" id="KW-1185">Reference proteome</keyword>
<protein>
    <recommendedName>
        <fullName evidence="3">Protein ANTAGONIST OF LIKE HETEROCHROMATIN PROTEIN 1-like</fullName>
    </recommendedName>
</protein>
<dbReference type="AlphaFoldDB" id="A0AAV8XA60"/>
<sequence length="197" mass="22643">QELQAFGNVAGSFWLSLSRCMKVSHVFGVSNPRNIVTGTKRGRHMRLWWKHSKEIDATASRETVECLPKRVGKRRVWVKPWINRRQNLGASSVLLKELSCEDPSAYRNHLRMSKKMFETLLEMVNSDLTKQDTNMRQALPAKLKLEVTLRYLATGDSFSSLMYLYRVSKSTICQFIPSVCAAICEALKPFIRLDLFV</sequence>
<gene>
    <name evidence="1" type="ORF">NQ318_001342</name>
</gene>
<accession>A0AAV8XA60</accession>
<evidence type="ECO:0000313" key="1">
    <source>
        <dbReference type="EMBL" id="KAJ8935365.1"/>
    </source>
</evidence>
<reference evidence="1" key="1">
    <citation type="journal article" date="2023" name="Insect Mol. Biol.">
        <title>Genome sequencing provides insights into the evolution of gene families encoding plant cell wall-degrading enzymes in longhorned beetles.</title>
        <authorList>
            <person name="Shin N.R."/>
            <person name="Okamura Y."/>
            <person name="Kirsch R."/>
            <person name="Pauchet Y."/>
        </authorList>
    </citation>
    <scope>NUCLEOTIDE SEQUENCE</scope>
    <source>
        <strain evidence="1">AMC_N1</strain>
    </source>
</reference>
<evidence type="ECO:0008006" key="3">
    <source>
        <dbReference type="Google" id="ProtNLM"/>
    </source>
</evidence>
<organism evidence="1 2">
    <name type="scientific">Aromia moschata</name>
    <dbReference type="NCBI Taxonomy" id="1265417"/>
    <lineage>
        <taxon>Eukaryota</taxon>
        <taxon>Metazoa</taxon>
        <taxon>Ecdysozoa</taxon>
        <taxon>Arthropoda</taxon>
        <taxon>Hexapoda</taxon>
        <taxon>Insecta</taxon>
        <taxon>Pterygota</taxon>
        <taxon>Neoptera</taxon>
        <taxon>Endopterygota</taxon>
        <taxon>Coleoptera</taxon>
        <taxon>Polyphaga</taxon>
        <taxon>Cucujiformia</taxon>
        <taxon>Chrysomeloidea</taxon>
        <taxon>Cerambycidae</taxon>
        <taxon>Cerambycinae</taxon>
        <taxon>Callichromatini</taxon>
        <taxon>Aromia</taxon>
    </lineage>
</organism>
<dbReference type="Proteomes" id="UP001162162">
    <property type="component" value="Unassembled WGS sequence"/>
</dbReference>
<proteinExistence type="predicted"/>
<evidence type="ECO:0000313" key="2">
    <source>
        <dbReference type="Proteomes" id="UP001162162"/>
    </source>
</evidence>
<name>A0AAV8XA60_9CUCU</name>
<feature type="non-terminal residue" evidence="1">
    <location>
        <position position="1"/>
    </location>
</feature>
<dbReference type="EMBL" id="JAPWTK010000888">
    <property type="protein sequence ID" value="KAJ8935365.1"/>
    <property type="molecule type" value="Genomic_DNA"/>
</dbReference>